<evidence type="ECO:0000313" key="1">
    <source>
        <dbReference type="EMBL" id="TNN83327.1"/>
    </source>
</evidence>
<dbReference type="AlphaFoldDB" id="A0A4Z2IZZ4"/>
<sequence>MESNPQQSCSLAFLSPLTIPFVLRSRRAVNSLQFMGLKALCSEAQAPPPNYCPLCSAECKRGASRLPCVMQLNGRRIHRMCSISLMSPGSEEAE</sequence>
<gene>
    <name evidence="1" type="ORF">EYF80_006308</name>
</gene>
<dbReference type="EMBL" id="SRLO01000033">
    <property type="protein sequence ID" value="TNN83327.1"/>
    <property type="molecule type" value="Genomic_DNA"/>
</dbReference>
<evidence type="ECO:0000313" key="2">
    <source>
        <dbReference type="Proteomes" id="UP000314294"/>
    </source>
</evidence>
<organism evidence="1 2">
    <name type="scientific">Liparis tanakae</name>
    <name type="common">Tanaka's snailfish</name>
    <dbReference type="NCBI Taxonomy" id="230148"/>
    <lineage>
        <taxon>Eukaryota</taxon>
        <taxon>Metazoa</taxon>
        <taxon>Chordata</taxon>
        <taxon>Craniata</taxon>
        <taxon>Vertebrata</taxon>
        <taxon>Euteleostomi</taxon>
        <taxon>Actinopterygii</taxon>
        <taxon>Neopterygii</taxon>
        <taxon>Teleostei</taxon>
        <taxon>Neoteleostei</taxon>
        <taxon>Acanthomorphata</taxon>
        <taxon>Eupercaria</taxon>
        <taxon>Perciformes</taxon>
        <taxon>Cottioidei</taxon>
        <taxon>Cottales</taxon>
        <taxon>Liparidae</taxon>
        <taxon>Liparis</taxon>
    </lineage>
</organism>
<dbReference type="Proteomes" id="UP000314294">
    <property type="component" value="Unassembled WGS sequence"/>
</dbReference>
<accession>A0A4Z2IZZ4</accession>
<reference evidence="1 2" key="1">
    <citation type="submission" date="2019-03" db="EMBL/GenBank/DDBJ databases">
        <title>First draft genome of Liparis tanakae, snailfish: a comprehensive survey of snailfish specific genes.</title>
        <authorList>
            <person name="Kim W."/>
            <person name="Song I."/>
            <person name="Jeong J.-H."/>
            <person name="Kim D."/>
            <person name="Kim S."/>
            <person name="Ryu S."/>
            <person name="Song J.Y."/>
            <person name="Lee S.K."/>
        </authorList>
    </citation>
    <scope>NUCLEOTIDE SEQUENCE [LARGE SCALE GENOMIC DNA]</scope>
    <source>
        <tissue evidence="1">Muscle</tissue>
    </source>
</reference>
<keyword evidence="2" id="KW-1185">Reference proteome</keyword>
<proteinExistence type="predicted"/>
<name>A0A4Z2IZZ4_9TELE</name>
<comment type="caution">
    <text evidence="1">The sequence shown here is derived from an EMBL/GenBank/DDBJ whole genome shotgun (WGS) entry which is preliminary data.</text>
</comment>
<protein>
    <submittedName>
        <fullName evidence="1">Uncharacterized protein</fullName>
    </submittedName>
</protein>